<dbReference type="CDD" id="cd07995">
    <property type="entry name" value="TPK"/>
    <property type="match status" value="1"/>
</dbReference>
<dbReference type="KEGG" id="stab:STABA_v1c08780"/>
<dbReference type="InterPro" id="IPR036371">
    <property type="entry name" value="TPK_B1-bd_sf"/>
</dbReference>
<dbReference type="InterPro" id="IPR006282">
    <property type="entry name" value="Thi_PPkinase"/>
</dbReference>
<accession>A0A6I6CJH3</accession>
<dbReference type="InterPro" id="IPR007373">
    <property type="entry name" value="Thiamin_PyroPKinase_B1-bd"/>
</dbReference>
<dbReference type="InterPro" id="IPR036759">
    <property type="entry name" value="TPK_catalytic_sf"/>
</dbReference>
<dbReference type="Pfam" id="PF04263">
    <property type="entry name" value="TPK_catalytic"/>
    <property type="match status" value="1"/>
</dbReference>
<dbReference type="Gene3D" id="3.40.50.10240">
    <property type="entry name" value="Thiamin pyrophosphokinase, catalytic domain"/>
    <property type="match status" value="1"/>
</dbReference>
<dbReference type="InterPro" id="IPR053149">
    <property type="entry name" value="TPK"/>
</dbReference>
<dbReference type="AlphaFoldDB" id="A0A6I6CJH3"/>
<dbReference type="PANTHER" id="PTHR41299:SF1">
    <property type="entry name" value="THIAMINE PYROPHOSPHOKINASE"/>
    <property type="match status" value="1"/>
</dbReference>
<dbReference type="GO" id="GO:0016301">
    <property type="term" value="F:kinase activity"/>
    <property type="evidence" value="ECO:0007669"/>
    <property type="project" value="UniProtKB-KW"/>
</dbReference>
<keyword evidence="3 7" id="KW-0418">Kinase</keyword>
<reference evidence="7 8" key="1">
    <citation type="submission" date="2019-11" db="EMBL/GenBank/DDBJ databases">
        <title>Complete genome sequence of Spiroplasma tabanidicola TAUS-1 (DSM 22603).</title>
        <authorList>
            <person name="Huang C.-T."/>
            <person name="Lin Y.-C."/>
            <person name="Kuo C.-H."/>
        </authorList>
    </citation>
    <scope>NUCLEOTIDE SEQUENCE [LARGE SCALE GENOMIC DNA]</scope>
    <source>
        <strain evidence="7 8">TAUS-1</strain>
    </source>
</reference>
<dbReference type="GO" id="GO:0006772">
    <property type="term" value="P:thiamine metabolic process"/>
    <property type="evidence" value="ECO:0007669"/>
    <property type="project" value="UniProtKB-UniRule"/>
</dbReference>
<evidence type="ECO:0000313" key="8">
    <source>
        <dbReference type="Proteomes" id="UP000424468"/>
    </source>
</evidence>
<evidence type="ECO:0000256" key="3">
    <source>
        <dbReference type="ARBA" id="ARBA00022777"/>
    </source>
</evidence>
<organism evidence="7 8">
    <name type="scientific">Spiroplasma tabanidicola</name>
    <dbReference type="NCBI Taxonomy" id="324079"/>
    <lineage>
        <taxon>Bacteria</taxon>
        <taxon>Bacillati</taxon>
        <taxon>Mycoplasmatota</taxon>
        <taxon>Mollicutes</taxon>
        <taxon>Entomoplasmatales</taxon>
        <taxon>Spiroplasmataceae</taxon>
        <taxon>Spiroplasma</taxon>
    </lineage>
</organism>
<dbReference type="Proteomes" id="UP000424468">
    <property type="component" value="Chromosome"/>
</dbReference>
<evidence type="ECO:0000256" key="5">
    <source>
        <dbReference type="NCBIfam" id="TIGR01378"/>
    </source>
</evidence>
<keyword evidence="1" id="KW-0808">Transferase</keyword>
<sequence length="220" mass="25777">MVVYRLKKLNKGCENLKTKFLIVTCENDLNLSYYYDSFWLIGVERGCLDIISKGYKIDFAISDFDHVFDEELDLIKQNSNEFIKLNNEKDFLDGKEAIQKAYELGATEVLMIAKPTKRLDMNFSLIDFCSKDRVKVFNENSIMFCLQKGKNIIEFDKYQDYTYITFFPVHQTTITIKNLKYEVSDLMLLPYSTRAYSNCFVDHQDGIIKTDKAIIVIFNK</sequence>
<protein>
    <recommendedName>
        <fullName evidence="5">Thiamine diphosphokinase</fullName>
        <ecNumber evidence="5">2.7.6.2</ecNumber>
    </recommendedName>
</protein>
<dbReference type="PANTHER" id="PTHR41299">
    <property type="entry name" value="THIAMINE PYROPHOSPHOKINASE"/>
    <property type="match status" value="1"/>
</dbReference>
<keyword evidence="8" id="KW-1185">Reference proteome</keyword>
<dbReference type="SUPFAM" id="SSF63999">
    <property type="entry name" value="Thiamin pyrophosphokinase, catalytic domain"/>
    <property type="match status" value="1"/>
</dbReference>
<evidence type="ECO:0000256" key="4">
    <source>
        <dbReference type="ARBA" id="ARBA00022840"/>
    </source>
</evidence>
<evidence type="ECO:0000313" key="7">
    <source>
        <dbReference type="EMBL" id="QGS52233.1"/>
    </source>
</evidence>
<dbReference type="GO" id="GO:0005524">
    <property type="term" value="F:ATP binding"/>
    <property type="evidence" value="ECO:0007669"/>
    <property type="project" value="UniProtKB-KW"/>
</dbReference>
<dbReference type="GO" id="GO:0030975">
    <property type="term" value="F:thiamine binding"/>
    <property type="evidence" value="ECO:0007669"/>
    <property type="project" value="InterPro"/>
</dbReference>
<dbReference type="EC" id="2.7.6.2" evidence="5"/>
<gene>
    <name evidence="7" type="primary">thiN</name>
    <name evidence="7" type="ORF">STABA_v1c08780</name>
</gene>
<dbReference type="GO" id="GO:0004788">
    <property type="term" value="F:thiamine diphosphokinase activity"/>
    <property type="evidence" value="ECO:0007669"/>
    <property type="project" value="UniProtKB-UniRule"/>
</dbReference>
<keyword evidence="4" id="KW-0067">ATP-binding</keyword>
<dbReference type="NCBIfam" id="TIGR01378">
    <property type="entry name" value="thi_PPkinase"/>
    <property type="match status" value="1"/>
</dbReference>
<feature type="domain" description="Thiamin pyrophosphokinase thiamin-binding" evidence="6">
    <location>
        <begin position="149"/>
        <end position="214"/>
    </location>
</feature>
<evidence type="ECO:0000259" key="6">
    <source>
        <dbReference type="SMART" id="SM00983"/>
    </source>
</evidence>
<evidence type="ECO:0000256" key="1">
    <source>
        <dbReference type="ARBA" id="ARBA00022679"/>
    </source>
</evidence>
<dbReference type="SUPFAM" id="SSF63862">
    <property type="entry name" value="Thiamin pyrophosphokinase, substrate-binding domain"/>
    <property type="match status" value="1"/>
</dbReference>
<dbReference type="GO" id="GO:0009229">
    <property type="term" value="P:thiamine diphosphate biosynthetic process"/>
    <property type="evidence" value="ECO:0007669"/>
    <property type="project" value="InterPro"/>
</dbReference>
<name>A0A6I6CJH3_9MOLU</name>
<dbReference type="SMART" id="SM00983">
    <property type="entry name" value="TPK_B1_binding"/>
    <property type="match status" value="1"/>
</dbReference>
<proteinExistence type="predicted"/>
<dbReference type="InterPro" id="IPR007371">
    <property type="entry name" value="TPK_catalytic"/>
</dbReference>
<dbReference type="EMBL" id="CP046276">
    <property type="protein sequence ID" value="QGS52233.1"/>
    <property type="molecule type" value="Genomic_DNA"/>
</dbReference>
<dbReference type="Pfam" id="PF04265">
    <property type="entry name" value="TPK_B1_binding"/>
    <property type="match status" value="1"/>
</dbReference>
<evidence type="ECO:0000256" key="2">
    <source>
        <dbReference type="ARBA" id="ARBA00022741"/>
    </source>
</evidence>
<keyword evidence="2" id="KW-0547">Nucleotide-binding</keyword>